<name>A0ABR9XY13_9STAP</name>
<evidence type="ECO:0000313" key="1">
    <source>
        <dbReference type="EMBL" id="MBF0753473.1"/>
    </source>
</evidence>
<evidence type="ECO:0000313" key="2">
    <source>
        <dbReference type="Proteomes" id="UP000647980"/>
    </source>
</evidence>
<proteinExistence type="predicted"/>
<reference evidence="1 2" key="1">
    <citation type="submission" date="2020-10" db="EMBL/GenBank/DDBJ databases">
        <title>Mouse Oral microbiota.</title>
        <authorList>
            <person name="Joseph S."/>
            <person name="Aduse-Opoku J."/>
        </authorList>
    </citation>
    <scope>NUCLEOTIDE SEQUENCE [LARGE SCALE GENOMIC DNA]</scope>
    <source>
        <strain evidence="1 2">19428wE5_W307</strain>
    </source>
</reference>
<organism evidence="1 2">
    <name type="scientific">Jeotgalicoccus nanhaiensis</name>
    <dbReference type="NCBI Taxonomy" id="568603"/>
    <lineage>
        <taxon>Bacteria</taxon>
        <taxon>Bacillati</taxon>
        <taxon>Bacillota</taxon>
        <taxon>Bacilli</taxon>
        <taxon>Bacillales</taxon>
        <taxon>Staphylococcaceae</taxon>
        <taxon>Jeotgalicoccus</taxon>
    </lineage>
</organism>
<dbReference type="RefSeq" id="WP_167753358.1">
    <property type="nucleotide sequence ID" value="NZ_JADGLW010000002.1"/>
</dbReference>
<comment type="caution">
    <text evidence="1">The sequence shown here is derived from an EMBL/GenBank/DDBJ whole genome shotgun (WGS) entry which is preliminary data.</text>
</comment>
<sequence length="55" mass="6281">MRYIKRRDLDISNIPDNRIIALNKSIEEGCRSVGKLSPLVGKKKISIKSKRADKK</sequence>
<keyword evidence="2" id="KW-1185">Reference proteome</keyword>
<dbReference type="EMBL" id="JADGLW010000002">
    <property type="protein sequence ID" value="MBF0753473.1"/>
    <property type="molecule type" value="Genomic_DNA"/>
</dbReference>
<accession>A0ABR9XY13</accession>
<dbReference type="Proteomes" id="UP000647980">
    <property type="component" value="Unassembled WGS sequence"/>
</dbReference>
<gene>
    <name evidence="1" type="ORF">IR135_04245</name>
</gene>
<protein>
    <submittedName>
        <fullName evidence="1">Uncharacterized protein</fullName>
    </submittedName>
</protein>